<reference evidence="1" key="1">
    <citation type="submission" date="2014-12" db="EMBL/GenBank/DDBJ databases">
        <title>Insight into the proteome of Arion vulgaris.</title>
        <authorList>
            <person name="Aradska J."/>
            <person name="Bulat T."/>
            <person name="Smidak R."/>
            <person name="Sarate P."/>
            <person name="Gangsoo J."/>
            <person name="Sialana F."/>
            <person name="Bilban M."/>
            <person name="Lubec G."/>
        </authorList>
    </citation>
    <scope>NUCLEOTIDE SEQUENCE</scope>
    <source>
        <tissue evidence="1">Skin</tissue>
    </source>
</reference>
<dbReference type="EMBL" id="HACG01004187">
    <property type="protein sequence ID" value="CEK51052.1"/>
    <property type="molecule type" value="Transcribed_RNA"/>
</dbReference>
<gene>
    <name evidence="1" type="primary">ORF12344</name>
</gene>
<sequence length="57" mass="6423">MKINNNVMRVFEYIYNPAPPRHAGDCPTSFEDSHSLGVFATMDKACMDVSNSSWRAL</sequence>
<proteinExistence type="predicted"/>
<organism evidence="1">
    <name type="scientific">Arion vulgaris</name>
    <dbReference type="NCBI Taxonomy" id="1028688"/>
    <lineage>
        <taxon>Eukaryota</taxon>
        <taxon>Metazoa</taxon>
        <taxon>Spiralia</taxon>
        <taxon>Lophotrochozoa</taxon>
        <taxon>Mollusca</taxon>
        <taxon>Gastropoda</taxon>
        <taxon>Heterobranchia</taxon>
        <taxon>Euthyneura</taxon>
        <taxon>Panpulmonata</taxon>
        <taxon>Eupulmonata</taxon>
        <taxon>Stylommatophora</taxon>
        <taxon>Helicina</taxon>
        <taxon>Arionoidea</taxon>
        <taxon>Arionidae</taxon>
        <taxon>Arion</taxon>
    </lineage>
</organism>
<protein>
    <submittedName>
        <fullName evidence="1">Uncharacterized protein</fullName>
    </submittedName>
</protein>
<evidence type="ECO:0000313" key="1">
    <source>
        <dbReference type="EMBL" id="CEK51052.1"/>
    </source>
</evidence>
<accession>A0A0B6Y437</accession>
<dbReference type="AlphaFoldDB" id="A0A0B6Y437"/>
<name>A0A0B6Y437_9EUPU</name>